<dbReference type="AlphaFoldDB" id="A0A6J3LDB6"/>
<comment type="similarity">
    <text evidence="4">Belongs to the copper transporter (Ctr) (TC 1.A.56) family. SLC31A subfamily.</text>
</comment>
<evidence type="ECO:0000313" key="6">
    <source>
        <dbReference type="RefSeq" id="XP_033363312.1"/>
    </source>
</evidence>
<name>A0A6J3LDB6_9HYME</name>
<evidence type="ECO:0000256" key="1">
    <source>
        <dbReference type="ARBA" id="ARBA00022692"/>
    </source>
</evidence>
<dbReference type="RefSeq" id="XP_033363312.1">
    <property type="nucleotide sequence ID" value="XM_033507421.1"/>
</dbReference>
<dbReference type="PANTHER" id="PTHR12483:SF115">
    <property type="entry name" value="COPPER TRANSPORT PROTEIN"/>
    <property type="match status" value="1"/>
</dbReference>
<keyword evidence="4" id="KW-0813">Transport</keyword>
<keyword evidence="4" id="KW-0406">Ion transport</keyword>
<keyword evidence="4" id="KW-0186">Copper</keyword>
<keyword evidence="4" id="KW-0187">Copper transport</keyword>
<keyword evidence="2 4" id="KW-1133">Transmembrane helix</keyword>
<dbReference type="InterPro" id="IPR007274">
    <property type="entry name" value="Cop_transporter"/>
</dbReference>
<accession>A0A6J3LDB6</accession>
<evidence type="ECO:0000256" key="4">
    <source>
        <dbReference type="RuleBase" id="RU367022"/>
    </source>
</evidence>
<dbReference type="GO" id="GO:0005375">
    <property type="term" value="F:copper ion transmembrane transporter activity"/>
    <property type="evidence" value="ECO:0007669"/>
    <property type="project" value="UniProtKB-UniRule"/>
</dbReference>
<dbReference type="KEGG" id="bvk:117241505"/>
<protein>
    <recommendedName>
        <fullName evidence="4">Copper transport protein</fullName>
    </recommendedName>
</protein>
<sequence>MHMSFHLGENEVILFDEWHAIDGQGIGWSMVGIILLTSIYEGLKSYRDHLFINTARLWKTKNNRSRTSFLFSKIHFFQTIIHVIQLIIGYCLMLIFMTYNIWLCLAVALGAGLGYWLFAWEKSSGDNIDCCL</sequence>
<keyword evidence="3 4" id="KW-0472">Membrane</keyword>
<feature type="transmembrane region" description="Helical" evidence="4">
    <location>
        <begin position="101"/>
        <end position="118"/>
    </location>
</feature>
<comment type="subcellular location">
    <subcellularLocation>
        <location evidence="4">Membrane</location>
        <topology evidence="4">Multi-pass membrane protein</topology>
    </subcellularLocation>
</comment>
<feature type="transmembrane region" description="Helical" evidence="4">
    <location>
        <begin position="74"/>
        <end position="95"/>
    </location>
</feature>
<proteinExistence type="inferred from homology"/>
<keyword evidence="5" id="KW-1185">Reference proteome</keyword>
<dbReference type="GeneID" id="117241505"/>
<gene>
    <name evidence="6" type="primary">LOC117241505</name>
</gene>
<dbReference type="PANTHER" id="PTHR12483">
    <property type="entry name" value="SOLUTE CARRIER FAMILY 31 COPPER TRANSPORTERS"/>
    <property type="match status" value="1"/>
</dbReference>
<keyword evidence="1 4" id="KW-0812">Transmembrane</keyword>
<reference evidence="6" key="1">
    <citation type="submission" date="2025-08" db="UniProtKB">
        <authorList>
            <consortium name="RefSeq"/>
        </authorList>
    </citation>
    <scope>IDENTIFICATION</scope>
    <source>
        <tissue evidence="6">Muscle</tissue>
    </source>
</reference>
<dbReference type="Pfam" id="PF04145">
    <property type="entry name" value="Ctr"/>
    <property type="match status" value="1"/>
</dbReference>
<evidence type="ECO:0000256" key="3">
    <source>
        <dbReference type="ARBA" id="ARBA00023136"/>
    </source>
</evidence>
<evidence type="ECO:0000313" key="5">
    <source>
        <dbReference type="Proteomes" id="UP000504631"/>
    </source>
</evidence>
<evidence type="ECO:0000256" key="2">
    <source>
        <dbReference type="ARBA" id="ARBA00022989"/>
    </source>
</evidence>
<dbReference type="Proteomes" id="UP000504631">
    <property type="component" value="Unplaced"/>
</dbReference>
<organism evidence="5 6">
    <name type="scientific">Bombus vosnesenskii</name>
    <dbReference type="NCBI Taxonomy" id="207650"/>
    <lineage>
        <taxon>Eukaryota</taxon>
        <taxon>Metazoa</taxon>
        <taxon>Ecdysozoa</taxon>
        <taxon>Arthropoda</taxon>
        <taxon>Hexapoda</taxon>
        <taxon>Insecta</taxon>
        <taxon>Pterygota</taxon>
        <taxon>Neoptera</taxon>
        <taxon>Endopterygota</taxon>
        <taxon>Hymenoptera</taxon>
        <taxon>Apocrita</taxon>
        <taxon>Aculeata</taxon>
        <taxon>Apoidea</taxon>
        <taxon>Anthophila</taxon>
        <taxon>Apidae</taxon>
        <taxon>Bombus</taxon>
        <taxon>Pyrobombus</taxon>
    </lineage>
</organism>
<dbReference type="GO" id="GO:0016020">
    <property type="term" value="C:membrane"/>
    <property type="evidence" value="ECO:0007669"/>
    <property type="project" value="UniProtKB-SubCell"/>
</dbReference>